<feature type="transmembrane region" description="Helical" evidence="1">
    <location>
        <begin position="35"/>
        <end position="53"/>
    </location>
</feature>
<keyword evidence="1" id="KW-0472">Membrane</keyword>
<dbReference type="AlphaFoldDB" id="A0A168KRP1"/>
<feature type="transmembrane region" description="Helical" evidence="1">
    <location>
        <begin position="7"/>
        <end position="29"/>
    </location>
</feature>
<proteinExistence type="predicted"/>
<protein>
    <submittedName>
        <fullName evidence="2">Uncharacterized protein</fullName>
    </submittedName>
</protein>
<keyword evidence="1" id="KW-1133">Transmembrane helix</keyword>
<gene>
    <name evidence="2" type="ORF">PGLA_11910</name>
</gene>
<accession>A0A168KRP1</accession>
<keyword evidence="1" id="KW-0812">Transmembrane</keyword>
<feature type="transmembrane region" description="Helical" evidence="1">
    <location>
        <begin position="65"/>
        <end position="84"/>
    </location>
</feature>
<evidence type="ECO:0000256" key="1">
    <source>
        <dbReference type="SAM" id="Phobius"/>
    </source>
</evidence>
<comment type="caution">
    <text evidence="2">The sequence shown here is derived from an EMBL/GenBank/DDBJ whole genome shotgun (WGS) entry which is preliminary data.</text>
</comment>
<dbReference type="Proteomes" id="UP000076967">
    <property type="component" value="Unassembled WGS sequence"/>
</dbReference>
<dbReference type="EMBL" id="LVJH01000021">
    <property type="protein sequence ID" value="OAB42375.1"/>
    <property type="molecule type" value="Genomic_DNA"/>
</dbReference>
<keyword evidence="3" id="KW-1185">Reference proteome</keyword>
<organism evidence="2 3">
    <name type="scientific">Paenibacillus glacialis</name>
    <dbReference type="NCBI Taxonomy" id="494026"/>
    <lineage>
        <taxon>Bacteria</taxon>
        <taxon>Bacillati</taxon>
        <taxon>Bacillota</taxon>
        <taxon>Bacilli</taxon>
        <taxon>Bacillales</taxon>
        <taxon>Paenibacillaceae</taxon>
        <taxon>Paenibacillus</taxon>
    </lineage>
</organism>
<sequence>MKKKNIIITLFPALVMAIISIMTSTNMFSLSDLEAKSLIIDGLVIIFPVVFILQGVSCAITHTNVILSLSVSIITYLVIMFVFLNSSAFIYVFVYVFIWTIGYWITRCLIKSKSPKGN</sequence>
<reference evidence="2 3" key="1">
    <citation type="submission" date="2016-03" db="EMBL/GenBank/DDBJ databases">
        <title>Draft genome sequence of Paenibacillus glacialis DSM 22343.</title>
        <authorList>
            <person name="Shin S.-K."/>
            <person name="Yi H."/>
        </authorList>
    </citation>
    <scope>NUCLEOTIDE SEQUENCE [LARGE SCALE GENOMIC DNA]</scope>
    <source>
        <strain evidence="2 3">DSM 22343</strain>
    </source>
</reference>
<evidence type="ECO:0000313" key="3">
    <source>
        <dbReference type="Proteomes" id="UP000076967"/>
    </source>
</evidence>
<name>A0A168KRP1_9BACL</name>
<feature type="transmembrane region" description="Helical" evidence="1">
    <location>
        <begin position="90"/>
        <end position="110"/>
    </location>
</feature>
<evidence type="ECO:0000313" key="2">
    <source>
        <dbReference type="EMBL" id="OAB42375.1"/>
    </source>
</evidence>